<evidence type="ECO:0000313" key="3">
    <source>
        <dbReference type="EMBL" id="ASU35550.1"/>
    </source>
</evidence>
<feature type="domain" description="Peptidoglycan beta-N-acetylmuramidase NamZ C-terminal" evidence="2">
    <location>
        <begin position="294"/>
        <end position="437"/>
    </location>
</feature>
<feature type="domain" description="Peptidoglycan beta-N-acetylmuramidase NamZ N-terminal" evidence="1">
    <location>
        <begin position="89"/>
        <end position="290"/>
    </location>
</feature>
<gene>
    <name evidence="3" type="ORF">MuYL_3665</name>
</gene>
<dbReference type="InterPro" id="IPR048503">
    <property type="entry name" value="NamZ_C"/>
</dbReference>
<dbReference type="Gene3D" id="3.40.50.12170">
    <property type="entry name" value="Uncharacterised protein PF07075, DUF1343"/>
    <property type="match status" value="1"/>
</dbReference>
<proteinExistence type="predicted"/>
<organism evidence="3 4">
    <name type="scientific">Mucilaginibacter xinganensis</name>
    <dbReference type="NCBI Taxonomy" id="1234841"/>
    <lineage>
        <taxon>Bacteria</taxon>
        <taxon>Pseudomonadati</taxon>
        <taxon>Bacteroidota</taxon>
        <taxon>Sphingobacteriia</taxon>
        <taxon>Sphingobacteriales</taxon>
        <taxon>Sphingobacteriaceae</taxon>
        <taxon>Mucilaginibacter</taxon>
    </lineage>
</organism>
<evidence type="ECO:0000259" key="1">
    <source>
        <dbReference type="Pfam" id="PF07075"/>
    </source>
</evidence>
<dbReference type="PIRSF" id="PIRSF016719">
    <property type="entry name" value="UCP016719"/>
    <property type="match status" value="1"/>
</dbReference>
<dbReference type="EMBL" id="CP022743">
    <property type="protein sequence ID" value="ASU35550.1"/>
    <property type="molecule type" value="Genomic_DNA"/>
</dbReference>
<dbReference type="PANTHER" id="PTHR42915">
    <property type="entry name" value="HYPOTHETICAL 460 KDA PROTEIN IN FEUA-SIGW INTERGENIC REGION [PRECURSOR]"/>
    <property type="match status" value="1"/>
</dbReference>
<name>A0A223P0K4_9SPHI</name>
<dbReference type="InterPro" id="IPR048502">
    <property type="entry name" value="NamZ_N"/>
</dbReference>
<keyword evidence="4" id="KW-1185">Reference proteome</keyword>
<sequence>MRHGFLVPSQICGFAVKNLQTLNNTSGLFMMRIKLFLQFSIIACLLSCAVSGQKSNYSPLAGATANKLPVITAADQTNLYINYLKGKNVGMVINQTSIIGKNKTLSLDSLVKLGIAVKKIYGPEHGFRGDASNGTDVNNSVDTKTGVPVISIYGNKHFKPTAEDLKGIDILIYDIQDVGARFYTYLSTLQYVMEACAENNIELMILDRPNPNGFYVDGPVLDTAYRSFVGMNPIPVVHGLTTAEYAQMLNGEGWLTNHEKCKLKIIKVANYKHSSHYVLPVNPSPNLNTDKSILLYPSVCLFEGTTLSLGRGTMQPFLQIGHPALTGKYTYAFTPVSIKGMSEDPPQKNKTCYGLDLKNYDTNTIYADGKLNLAWLIELYKAFPDKEHFFNAYFTKLTGTTELRKQIEAGKSEAEIRSGWEPALSNYKTMRLKYLLYQ</sequence>
<dbReference type="KEGG" id="muc:MuYL_3665"/>
<reference evidence="3 4" key="1">
    <citation type="submission" date="2017-08" db="EMBL/GenBank/DDBJ databases">
        <title>Complete genome sequence of Mucilaginibacter sp. strain BJC16-A31.</title>
        <authorList>
            <consortium name="Henan University of Science and Technology"/>
            <person name="You X."/>
        </authorList>
    </citation>
    <scope>NUCLEOTIDE SEQUENCE [LARGE SCALE GENOMIC DNA]</scope>
    <source>
        <strain evidence="3 4">BJC16-A31</strain>
    </source>
</reference>
<evidence type="ECO:0000259" key="2">
    <source>
        <dbReference type="Pfam" id="PF20732"/>
    </source>
</evidence>
<dbReference type="Pfam" id="PF07075">
    <property type="entry name" value="NamZ_N"/>
    <property type="match status" value="1"/>
</dbReference>
<protein>
    <submittedName>
        <fullName evidence="3">Uncharacterized conserved protein YbbC, DUF1343 family</fullName>
    </submittedName>
</protein>
<dbReference type="AlphaFoldDB" id="A0A223P0K4"/>
<dbReference type="GO" id="GO:0033922">
    <property type="term" value="F:peptidoglycan beta-N-acetylmuramidase activity"/>
    <property type="evidence" value="ECO:0007669"/>
    <property type="project" value="InterPro"/>
</dbReference>
<dbReference type="PANTHER" id="PTHR42915:SF1">
    <property type="entry name" value="PEPTIDOGLYCAN BETA-N-ACETYLMURAMIDASE NAMZ"/>
    <property type="match status" value="1"/>
</dbReference>
<dbReference type="Proteomes" id="UP000215002">
    <property type="component" value="Chromosome"/>
</dbReference>
<dbReference type="Pfam" id="PF20732">
    <property type="entry name" value="NamZ_C"/>
    <property type="match status" value="1"/>
</dbReference>
<dbReference type="InterPro" id="IPR008302">
    <property type="entry name" value="NamZ"/>
</dbReference>
<dbReference type="Gene3D" id="3.90.1150.140">
    <property type="match status" value="1"/>
</dbReference>
<accession>A0A223P0K4</accession>
<evidence type="ECO:0000313" key="4">
    <source>
        <dbReference type="Proteomes" id="UP000215002"/>
    </source>
</evidence>